<reference evidence="2" key="1">
    <citation type="submission" date="2022-10" db="EMBL/GenBank/DDBJ databases">
        <authorList>
            <person name="Kim H.S."/>
            <person name="Kim J.-S."/>
            <person name="Suh M.K."/>
            <person name="Eom M.K."/>
            <person name="Lee J.-S."/>
        </authorList>
    </citation>
    <scope>NUCLEOTIDE SEQUENCE</scope>
    <source>
        <strain evidence="2">LIP-5</strain>
    </source>
</reference>
<proteinExistence type="predicted"/>
<dbReference type="Pfam" id="PF14014">
    <property type="entry name" value="DUF4230"/>
    <property type="match status" value="1"/>
</dbReference>
<keyword evidence="1" id="KW-0472">Membrane</keyword>
<keyword evidence="1" id="KW-0812">Transmembrane</keyword>
<feature type="transmembrane region" description="Helical" evidence="1">
    <location>
        <begin position="9"/>
        <end position="29"/>
    </location>
</feature>
<name>A0AAE3LPF0_9BACT</name>
<dbReference type="AlphaFoldDB" id="A0AAE3LPF0"/>
<keyword evidence="1" id="KW-1133">Transmembrane helix</keyword>
<keyword evidence="3" id="KW-1185">Reference proteome</keyword>
<sequence>MFQRYGKRIMWIGLGLLILFIAASLYSMFGRPLGTPQNNSNVTMLLIGLGIGAIFIILLWRIQKSANKASAIVSEHSHTIVESMKRVFKIVCAEGFISEVYNYKQSKKLLAFIPAQKSALVIVKAKVMIGFDIEKCRWEMDEENKKVRLISVPEPELLSIETDYNYYSLDDEIFYKFSNDDFRKIQENARKQVEKAAMESEMPRIAKDQLRTLLTEVIKSKDWKIEDNQQLLN</sequence>
<dbReference type="InterPro" id="IPR025324">
    <property type="entry name" value="DUF4230"/>
</dbReference>
<protein>
    <submittedName>
        <fullName evidence="2">DUF4230 domain-containing protein</fullName>
    </submittedName>
</protein>
<feature type="transmembrane region" description="Helical" evidence="1">
    <location>
        <begin position="41"/>
        <end position="60"/>
    </location>
</feature>
<dbReference type="EMBL" id="JAOTPL010000002">
    <property type="protein sequence ID" value="MCU7693405.1"/>
    <property type="molecule type" value="Genomic_DNA"/>
</dbReference>
<accession>A0AAE3LPF0</accession>
<gene>
    <name evidence="2" type="ORF">OD355_02605</name>
</gene>
<organism evidence="2 3">
    <name type="scientific">Haoranjiania flava</name>
    <dbReference type="NCBI Taxonomy" id="1856322"/>
    <lineage>
        <taxon>Bacteria</taxon>
        <taxon>Pseudomonadati</taxon>
        <taxon>Bacteroidota</taxon>
        <taxon>Chitinophagia</taxon>
        <taxon>Chitinophagales</taxon>
        <taxon>Chitinophagaceae</taxon>
        <taxon>Haoranjiania</taxon>
    </lineage>
</organism>
<evidence type="ECO:0000313" key="3">
    <source>
        <dbReference type="Proteomes" id="UP001209317"/>
    </source>
</evidence>
<dbReference type="RefSeq" id="WP_263036890.1">
    <property type="nucleotide sequence ID" value="NZ_JAOTPL010000002.1"/>
</dbReference>
<dbReference type="Proteomes" id="UP001209317">
    <property type="component" value="Unassembled WGS sequence"/>
</dbReference>
<evidence type="ECO:0000256" key="1">
    <source>
        <dbReference type="SAM" id="Phobius"/>
    </source>
</evidence>
<comment type="caution">
    <text evidence="2">The sequence shown here is derived from an EMBL/GenBank/DDBJ whole genome shotgun (WGS) entry which is preliminary data.</text>
</comment>
<evidence type="ECO:0000313" key="2">
    <source>
        <dbReference type="EMBL" id="MCU7693405.1"/>
    </source>
</evidence>